<dbReference type="STRING" id="4537.A0A0E0MDA8"/>
<dbReference type="NCBIfam" id="TIGR00592">
    <property type="entry name" value="pol2"/>
    <property type="match status" value="1"/>
</dbReference>
<evidence type="ECO:0000256" key="19">
    <source>
        <dbReference type="ARBA" id="ARBA00049244"/>
    </source>
</evidence>
<dbReference type="SMART" id="SM00486">
    <property type="entry name" value="POLBc"/>
    <property type="match status" value="1"/>
</dbReference>
<dbReference type="PANTHER" id="PTHR10322">
    <property type="entry name" value="DNA POLYMERASE CATALYTIC SUBUNIT"/>
    <property type="match status" value="1"/>
</dbReference>
<feature type="domain" description="DNA polymerase delta/zeta catalytic subunit N-terminal" evidence="27">
    <location>
        <begin position="152"/>
        <end position="227"/>
    </location>
</feature>
<dbReference type="GO" id="GO:0006287">
    <property type="term" value="P:base-excision repair, gap-filling"/>
    <property type="evidence" value="ECO:0007669"/>
    <property type="project" value="TreeGrafter"/>
</dbReference>
<reference evidence="28" key="1">
    <citation type="submission" date="2015-04" db="UniProtKB">
        <authorList>
            <consortium name="EnsemblPlants"/>
        </authorList>
    </citation>
    <scope>IDENTIFICATION</scope>
</reference>
<comment type="catalytic activity">
    <reaction evidence="19 22">
        <text>DNA(n) + a 2'-deoxyribonucleoside 5'-triphosphate = DNA(n+1) + diphosphate</text>
        <dbReference type="Rhea" id="RHEA:22508"/>
        <dbReference type="Rhea" id="RHEA-COMP:17339"/>
        <dbReference type="Rhea" id="RHEA-COMP:17340"/>
        <dbReference type="ChEBI" id="CHEBI:33019"/>
        <dbReference type="ChEBI" id="CHEBI:61560"/>
        <dbReference type="ChEBI" id="CHEBI:173112"/>
        <dbReference type="EC" id="2.7.7.7"/>
    </reaction>
</comment>
<dbReference type="Gene3D" id="3.30.342.10">
    <property type="entry name" value="DNA Polymerase, chain B, domain 1"/>
    <property type="match status" value="1"/>
</dbReference>
<dbReference type="Pfam" id="PF03104">
    <property type="entry name" value="DNA_pol_B_exo1"/>
    <property type="match status" value="1"/>
</dbReference>
<dbReference type="GO" id="GO:0000166">
    <property type="term" value="F:nucleotide binding"/>
    <property type="evidence" value="ECO:0007669"/>
    <property type="project" value="InterPro"/>
</dbReference>
<dbReference type="Gene3D" id="3.90.1600.10">
    <property type="entry name" value="Palm domain of DNA polymerase"/>
    <property type="match status" value="1"/>
</dbReference>
<keyword evidence="12 22" id="KW-0862">Zinc</keyword>
<evidence type="ECO:0000259" key="26">
    <source>
        <dbReference type="Pfam" id="PF14260"/>
    </source>
</evidence>
<keyword evidence="8" id="KW-0540">Nuclease</keyword>
<dbReference type="AlphaFoldDB" id="A0A0E0MDA8"/>
<organism evidence="28">
    <name type="scientific">Oryza punctata</name>
    <name type="common">Red rice</name>
    <dbReference type="NCBI Taxonomy" id="4537"/>
    <lineage>
        <taxon>Eukaryota</taxon>
        <taxon>Viridiplantae</taxon>
        <taxon>Streptophyta</taxon>
        <taxon>Embryophyta</taxon>
        <taxon>Tracheophyta</taxon>
        <taxon>Spermatophyta</taxon>
        <taxon>Magnoliopsida</taxon>
        <taxon>Liliopsida</taxon>
        <taxon>Poales</taxon>
        <taxon>Poaceae</taxon>
        <taxon>BOP clade</taxon>
        <taxon>Oryzoideae</taxon>
        <taxon>Oryzeae</taxon>
        <taxon>Oryzinae</taxon>
        <taxon>Oryza</taxon>
    </lineage>
</organism>
<dbReference type="GO" id="GO:0043625">
    <property type="term" value="C:delta DNA polymerase complex"/>
    <property type="evidence" value="ECO:0007669"/>
    <property type="project" value="UniProtKB-ARBA"/>
</dbReference>
<keyword evidence="10 22" id="KW-0863">Zinc-finger</keyword>
<evidence type="ECO:0000256" key="8">
    <source>
        <dbReference type="ARBA" id="ARBA00022722"/>
    </source>
</evidence>
<evidence type="ECO:0000256" key="15">
    <source>
        <dbReference type="ARBA" id="ARBA00023004"/>
    </source>
</evidence>
<dbReference type="Gene3D" id="1.10.287.690">
    <property type="entry name" value="Helix hairpin bin"/>
    <property type="match status" value="1"/>
</dbReference>
<dbReference type="Pfam" id="PF00136">
    <property type="entry name" value="DNA_pol_B"/>
    <property type="match status" value="1"/>
</dbReference>
<keyword evidence="6 22" id="KW-0548">Nucleotidyltransferase</keyword>
<accession>A0A0E0MDA8</accession>
<dbReference type="FunFam" id="3.30.342.10:FF:000007">
    <property type="entry name" value="DNA polymerase"/>
    <property type="match status" value="1"/>
</dbReference>
<comment type="subcellular location">
    <subcellularLocation>
        <location evidence="2 22">Nucleus</location>
    </subcellularLocation>
</comment>
<keyword evidence="17 22" id="KW-0238">DNA-binding</keyword>
<evidence type="ECO:0000256" key="5">
    <source>
        <dbReference type="ARBA" id="ARBA00022679"/>
    </source>
</evidence>
<keyword evidence="13" id="KW-0269">Exonuclease</keyword>
<dbReference type="SUPFAM" id="SSF53098">
    <property type="entry name" value="Ribonuclease H-like"/>
    <property type="match status" value="1"/>
</dbReference>
<dbReference type="HOGENOM" id="CLU_000203_2_0_1"/>
<evidence type="ECO:0000256" key="10">
    <source>
        <dbReference type="ARBA" id="ARBA00022771"/>
    </source>
</evidence>
<keyword evidence="15 22" id="KW-0408">Iron</keyword>
<evidence type="ECO:0000256" key="3">
    <source>
        <dbReference type="ARBA" id="ARBA00005755"/>
    </source>
</evidence>
<evidence type="ECO:0000256" key="14">
    <source>
        <dbReference type="ARBA" id="ARBA00022932"/>
    </source>
</evidence>
<dbReference type="EC" id="2.7.7.7" evidence="22"/>
<evidence type="ECO:0000256" key="9">
    <source>
        <dbReference type="ARBA" id="ARBA00022723"/>
    </source>
</evidence>
<dbReference type="CDD" id="cd05777">
    <property type="entry name" value="DNA_polB_delta_exo"/>
    <property type="match status" value="1"/>
</dbReference>
<feature type="region of interest" description="Disordered" evidence="23">
    <location>
        <begin position="1"/>
        <end position="39"/>
    </location>
</feature>
<dbReference type="Pfam" id="PF24055">
    <property type="entry name" value="POL3_N"/>
    <property type="match status" value="1"/>
</dbReference>
<evidence type="ECO:0000313" key="28">
    <source>
        <dbReference type="EnsemblPlants" id="OPUNC11G05130.1"/>
    </source>
</evidence>
<proteinExistence type="inferred from homology"/>
<evidence type="ECO:0000256" key="23">
    <source>
        <dbReference type="SAM" id="MobiDB-lite"/>
    </source>
</evidence>
<dbReference type="InterPro" id="IPR006172">
    <property type="entry name" value="DNA-dir_DNA_pol_B"/>
</dbReference>
<dbReference type="GO" id="GO:0006297">
    <property type="term" value="P:nucleotide-excision repair, DNA gap filling"/>
    <property type="evidence" value="ECO:0007669"/>
    <property type="project" value="TreeGrafter"/>
</dbReference>
<reference evidence="28" key="2">
    <citation type="submission" date="2018-05" db="EMBL/GenBank/DDBJ databases">
        <title>OpunRS2 (Oryza punctata Reference Sequence Version 2).</title>
        <authorList>
            <person name="Zhang J."/>
            <person name="Kudrna D."/>
            <person name="Lee S."/>
            <person name="Talag J."/>
            <person name="Welchert J."/>
            <person name="Wing R.A."/>
        </authorList>
    </citation>
    <scope>NUCLEOTIDE SEQUENCE [LARGE SCALE GENOMIC DNA]</scope>
</reference>
<evidence type="ECO:0000256" key="1">
    <source>
        <dbReference type="ARBA" id="ARBA00001966"/>
    </source>
</evidence>
<feature type="domain" description="C4-type zinc-finger of DNA polymerase delta" evidence="26">
    <location>
        <begin position="999"/>
        <end position="1070"/>
    </location>
</feature>
<dbReference type="Gene3D" id="3.30.420.10">
    <property type="entry name" value="Ribonuclease H-like superfamily/Ribonuclease H"/>
    <property type="match status" value="1"/>
</dbReference>
<dbReference type="GO" id="GO:0051539">
    <property type="term" value="F:4 iron, 4 sulfur cluster binding"/>
    <property type="evidence" value="ECO:0007669"/>
    <property type="project" value="UniProtKB-KW"/>
</dbReference>
<keyword evidence="4 22" id="KW-0004">4Fe-4S</keyword>
<comment type="function">
    <text evidence="20">This polymerase possesses two enzymatic activities: DNA synthesis (polymerase) and an exonucleolytic activity that degrades single-stranded DNA in the 3'- to 5'-direction.</text>
</comment>
<dbReference type="OMA" id="CNNCRPR"/>
<evidence type="ECO:0000259" key="27">
    <source>
        <dbReference type="Pfam" id="PF24055"/>
    </source>
</evidence>
<dbReference type="GO" id="GO:0003887">
    <property type="term" value="F:DNA-directed DNA polymerase activity"/>
    <property type="evidence" value="ECO:0007669"/>
    <property type="project" value="UniProtKB-KW"/>
</dbReference>
<comment type="cofactor">
    <cofactor evidence="1 22">
        <name>[4Fe-4S] cluster</name>
        <dbReference type="ChEBI" id="CHEBI:49883"/>
    </cofactor>
</comment>
<keyword evidence="9 22" id="KW-0479">Metal-binding</keyword>
<dbReference type="GO" id="GO:0008296">
    <property type="term" value="F:3'-5'-DNA exonuclease activity"/>
    <property type="evidence" value="ECO:0007669"/>
    <property type="project" value="TreeGrafter"/>
</dbReference>
<evidence type="ECO:0000256" key="20">
    <source>
        <dbReference type="ARBA" id="ARBA00060059"/>
    </source>
</evidence>
<evidence type="ECO:0000256" key="7">
    <source>
        <dbReference type="ARBA" id="ARBA00022705"/>
    </source>
</evidence>
<comment type="similarity">
    <text evidence="3 22">Belongs to the DNA polymerase type-B family.</text>
</comment>
<dbReference type="GO" id="GO:0008270">
    <property type="term" value="F:zinc ion binding"/>
    <property type="evidence" value="ECO:0007669"/>
    <property type="project" value="UniProtKB-KW"/>
</dbReference>
<evidence type="ECO:0000256" key="11">
    <source>
        <dbReference type="ARBA" id="ARBA00022801"/>
    </source>
</evidence>
<evidence type="ECO:0000259" key="24">
    <source>
        <dbReference type="Pfam" id="PF00136"/>
    </source>
</evidence>
<dbReference type="InterPro" id="IPR023211">
    <property type="entry name" value="DNA_pol_palm_dom_sf"/>
</dbReference>
<evidence type="ECO:0000256" key="16">
    <source>
        <dbReference type="ARBA" id="ARBA00023014"/>
    </source>
</evidence>
<keyword evidence="18 22" id="KW-0539">Nucleus</keyword>
<dbReference type="FunFam" id="1.10.287.690:FF:000001">
    <property type="entry name" value="DNA polymerase"/>
    <property type="match status" value="1"/>
</dbReference>
<dbReference type="GO" id="GO:0045004">
    <property type="term" value="P:DNA replication proofreading"/>
    <property type="evidence" value="ECO:0007669"/>
    <property type="project" value="TreeGrafter"/>
</dbReference>
<dbReference type="Gene3D" id="1.10.132.60">
    <property type="entry name" value="DNA polymerase family B, C-terminal domain"/>
    <property type="match status" value="1"/>
</dbReference>
<dbReference type="Pfam" id="PF14260">
    <property type="entry name" value="zf-C4pol"/>
    <property type="match status" value="1"/>
</dbReference>
<dbReference type="InterPro" id="IPR025687">
    <property type="entry name" value="Znf-C4pol"/>
</dbReference>
<dbReference type="PRINTS" id="PR00106">
    <property type="entry name" value="DNAPOLB"/>
</dbReference>
<dbReference type="Gramene" id="OPUNC11G05130.1">
    <property type="protein sequence ID" value="OPUNC11G05130.1"/>
    <property type="gene ID" value="OPUNC11G05130"/>
</dbReference>
<dbReference type="InterPro" id="IPR042087">
    <property type="entry name" value="DNA_pol_B_thumb"/>
</dbReference>
<dbReference type="InterPro" id="IPR036397">
    <property type="entry name" value="RNaseH_sf"/>
</dbReference>
<evidence type="ECO:0000256" key="12">
    <source>
        <dbReference type="ARBA" id="ARBA00022833"/>
    </source>
</evidence>
<keyword evidence="5 22" id="KW-0808">Transferase</keyword>
<evidence type="ECO:0000256" key="13">
    <source>
        <dbReference type="ARBA" id="ARBA00022839"/>
    </source>
</evidence>
<evidence type="ECO:0000313" key="29">
    <source>
        <dbReference type="Proteomes" id="UP000026962"/>
    </source>
</evidence>
<feature type="domain" description="DNA-directed DNA polymerase family B multifunctional" evidence="24">
    <location>
        <begin position="529"/>
        <end position="962"/>
    </location>
</feature>
<name>A0A0E0MDA8_ORYPU</name>
<dbReference type="PANTHER" id="PTHR10322:SF23">
    <property type="entry name" value="DNA POLYMERASE DELTA CATALYTIC SUBUNIT"/>
    <property type="match status" value="1"/>
</dbReference>
<keyword evidence="11" id="KW-0378">Hydrolase</keyword>
<dbReference type="FunFam" id="1.10.132.60:FF:000001">
    <property type="entry name" value="DNA polymerase"/>
    <property type="match status" value="1"/>
</dbReference>
<sequence>MSSGGRGGKRRGAPPPAPSGAALKRAHPGGTPQPPPPAVAAAAAVPAAEEEDMMDEDVFLDETILAEDEAALLLLDRDEALASRLSRWKRPALPADLASGCSRNVAFQQLEIDYVIGESHKVLLPNSSGPAAILRIFGVTREGHSVCCQVHGFEPYFYISCPMGMGPDDISRFHQTLEGRMKDSNRNSNVPRFVKRIELVQKQTIMHYQPQQSQPFLKIVVALPTMVASCRGILERGITIEGLGSKSFLTYESNILFALRFMIDCNIVGGNWIEVPAGKYSDLVSHAAEGEHSKMAPFRILSFDIECAGRKGHFPEPTHDPVIQIANLVTLQGEGQPFVRNVMTLKSCSPIVGVDVMSFDTERDILLAWRDFIREVDPDIIIGYNICKFDLPYLIERAEVLKIVEFPILGRIRNSRVRVRDTTFSSRQYGMRESKDVAVEGRVQFDLLQAMQRDYKLSSYSLNSVSAHFLGEQKEDVHHSIISDLQNGNSETRRRLAVYCLKDAYLPQRLLDKLMYIYNYVEMARVTGVPISFLLSRGQSIKVLSQLLRKAKQKNLVIPNIKGQASGQDTFEGATVLEARAGFYEKPIATLDFASLYPSIMMAYNLCYCTLVPPEDARKLNLPPESVNKTPSGETFVKPEVQKGILPEILEELLAARKRAKADLKEAKDPFERAVLDGRQLALKISANSVYGFTGATVGQLPCLEISSSVTSYGRQMIEHTKKLVEDKFTTLGGYEHNAEVIYGDTDSVMVQFGVSTVEDAMKLGREAADYISGTFIKPIKLEFEKIYFPYLLISKKRYAGLYWTNPEKFDKMDTKGIETVRRDNCLLVKNLVTECLHKILVDRDVPGAVQYVKNTISDLLMNRVDLSLLVITKGLTKTGEDYAVKAAHVELAERMRKRDAATAPTVGDRVPYVIIKAAKGAKAYERSEDPIYVLDNNIPIDPQYYLENQISKPLLRIFEPILKNASKELLHGSHTRAVSISTPSNSGIMKFAKKQLTCLGCKAVISGSNQTLCSHCKGREAELYCKTVGNVSELEMLFGRLWTQCQECQGSLHQDVLCTSRDCPIFYRRRKAQKDMAEARVQLQRWDF</sequence>
<dbReference type="Proteomes" id="UP000026962">
    <property type="component" value="Chromosome 11"/>
</dbReference>
<dbReference type="InterPro" id="IPR006133">
    <property type="entry name" value="DNA-dir_DNA_pol_B_exonuc"/>
</dbReference>
<evidence type="ECO:0000256" key="21">
    <source>
        <dbReference type="ARBA" id="ARBA00065328"/>
    </source>
</evidence>
<dbReference type="InterPro" id="IPR056435">
    <property type="entry name" value="DPOD/Z_N"/>
</dbReference>
<evidence type="ECO:0000259" key="25">
    <source>
        <dbReference type="Pfam" id="PF03104"/>
    </source>
</evidence>
<dbReference type="InterPro" id="IPR050240">
    <property type="entry name" value="DNA_pol_type-B"/>
</dbReference>
<keyword evidence="16 22" id="KW-0411">Iron-sulfur</keyword>
<evidence type="ECO:0000256" key="6">
    <source>
        <dbReference type="ARBA" id="ARBA00022695"/>
    </source>
</evidence>
<dbReference type="InterPro" id="IPR006134">
    <property type="entry name" value="DNA-dir_DNA_pol_B_multi_dom"/>
</dbReference>
<keyword evidence="29" id="KW-1185">Reference proteome</keyword>
<dbReference type="PROSITE" id="PS00116">
    <property type="entry name" value="DNA_POLYMERASE_B"/>
    <property type="match status" value="1"/>
</dbReference>
<evidence type="ECO:0000256" key="17">
    <source>
        <dbReference type="ARBA" id="ARBA00023125"/>
    </source>
</evidence>
<dbReference type="EnsemblPlants" id="OPUNC11G05130.1">
    <property type="protein sequence ID" value="OPUNC11G05130.1"/>
    <property type="gene ID" value="OPUNC11G05130"/>
</dbReference>
<dbReference type="CDD" id="cd05533">
    <property type="entry name" value="POLBc_delta"/>
    <property type="match status" value="1"/>
</dbReference>
<evidence type="ECO:0000256" key="2">
    <source>
        <dbReference type="ARBA" id="ARBA00004123"/>
    </source>
</evidence>
<evidence type="ECO:0000256" key="22">
    <source>
        <dbReference type="RuleBase" id="RU000442"/>
    </source>
</evidence>
<dbReference type="FunFam" id="3.30.420.10:FF:000351">
    <property type="entry name" value="DNA polymerase"/>
    <property type="match status" value="1"/>
</dbReference>
<dbReference type="InterPro" id="IPR012337">
    <property type="entry name" value="RNaseH-like_sf"/>
</dbReference>
<dbReference type="eggNOG" id="KOG0969">
    <property type="taxonomic scope" value="Eukaryota"/>
</dbReference>
<keyword evidence="14 22" id="KW-0239">DNA-directed DNA polymerase</keyword>
<dbReference type="GO" id="GO:0003677">
    <property type="term" value="F:DNA binding"/>
    <property type="evidence" value="ECO:0007669"/>
    <property type="project" value="UniProtKB-KW"/>
</dbReference>
<keyword evidence="7 22" id="KW-0235">DNA replication</keyword>
<dbReference type="SUPFAM" id="SSF56672">
    <property type="entry name" value="DNA/RNA polymerases"/>
    <property type="match status" value="1"/>
</dbReference>
<dbReference type="InterPro" id="IPR043502">
    <property type="entry name" value="DNA/RNA_pol_sf"/>
</dbReference>
<comment type="subunit">
    <text evidence="21">Heterodimer with subunits of 125 kDa and 50 kDa. The 125 kDa subunit contains the polymerase active site and most likely the active site for the 3'-5' exonuclease activity.</text>
</comment>
<evidence type="ECO:0000256" key="4">
    <source>
        <dbReference type="ARBA" id="ARBA00022485"/>
    </source>
</evidence>
<dbReference type="InterPro" id="IPR017964">
    <property type="entry name" value="DNA-dir_DNA_pol_B_CS"/>
</dbReference>
<evidence type="ECO:0000256" key="18">
    <source>
        <dbReference type="ARBA" id="ARBA00023242"/>
    </source>
</evidence>
<feature type="domain" description="DNA-directed DNA polymerase family B exonuclease" evidence="25">
    <location>
        <begin position="250"/>
        <end position="465"/>
    </location>
</feature>
<protein>
    <recommendedName>
        <fullName evidence="22">DNA polymerase</fullName>
        <ecNumber evidence="22">2.7.7.7</ecNumber>
    </recommendedName>
</protein>